<feature type="domain" description="DUF7041" evidence="2">
    <location>
        <begin position="63"/>
        <end position="143"/>
    </location>
</feature>
<comment type="caution">
    <text evidence="3">The sequence shown here is derived from an EMBL/GenBank/DDBJ whole genome shotgun (WGS) entry which is preliminary data.</text>
</comment>
<dbReference type="PANTHER" id="PTHR33327:SF3">
    <property type="entry name" value="RNA-DIRECTED DNA POLYMERASE"/>
    <property type="match status" value="1"/>
</dbReference>
<proteinExistence type="predicted"/>
<accession>A0A4Y2ULU8</accession>
<protein>
    <recommendedName>
        <fullName evidence="2">DUF7041 domain-containing protein</fullName>
    </recommendedName>
</protein>
<evidence type="ECO:0000256" key="1">
    <source>
        <dbReference type="SAM" id="MobiDB-lite"/>
    </source>
</evidence>
<name>A0A4Y2ULU8_ARAVE</name>
<evidence type="ECO:0000313" key="3">
    <source>
        <dbReference type="EMBL" id="GBO13174.1"/>
    </source>
</evidence>
<keyword evidence="4" id="KW-1185">Reference proteome</keyword>
<dbReference type="PANTHER" id="PTHR33327">
    <property type="entry name" value="ENDONUCLEASE"/>
    <property type="match status" value="1"/>
</dbReference>
<sequence>MGNYLVLKSWEITSFFRTLTTGKVTSPNPTGGTRIDPEEGSESKNKEVDGSNAGCDRVSVRVSSFWRNNAKLFFIQLEASFRLAGVTVEQTKFDYLVVALDPETLSHATDIVCEPPPHPYTALKSSLITQFEVSQNKKLKTLIEDLELGDRSPSVLLRQMRDLGESHVDEAFFKKTFG</sequence>
<gene>
    <name evidence="3" type="ORF">AVEN_72771_1</name>
</gene>
<dbReference type="Pfam" id="PF23055">
    <property type="entry name" value="DUF7041"/>
    <property type="match status" value="1"/>
</dbReference>
<reference evidence="3 4" key="1">
    <citation type="journal article" date="2019" name="Sci. Rep.">
        <title>Orb-weaving spider Araneus ventricosus genome elucidates the spidroin gene catalogue.</title>
        <authorList>
            <person name="Kono N."/>
            <person name="Nakamura H."/>
            <person name="Ohtoshi R."/>
            <person name="Moran D.A.P."/>
            <person name="Shinohara A."/>
            <person name="Yoshida Y."/>
            <person name="Fujiwara M."/>
            <person name="Mori M."/>
            <person name="Tomita M."/>
            <person name="Arakawa K."/>
        </authorList>
    </citation>
    <scope>NUCLEOTIDE SEQUENCE [LARGE SCALE GENOMIC DNA]</scope>
</reference>
<feature type="region of interest" description="Disordered" evidence="1">
    <location>
        <begin position="23"/>
        <end position="52"/>
    </location>
</feature>
<dbReference type="AlphaFoldDB" id="A0A4Y2ULU8"/>
<dbReference type="Proteomes" id="UP000499080">
    <property type="component" value="Unassembled WGS sequence"/>
</dbReference>
<dbReference type="EMBL" id="BGPR01037538">
    <property type="protein sequence ID" value="GBO13174.1"/>
    <property type="molecule type" value="Genomic_DNA"/>
</dbReference>
<evidence type="ECO:0000259" key="2">
    <source>
        <dbReference type="Pfam" id="PF23055"/>
    </source>
</evidence>
<organism evidence="3 4">
    <name type="scientific">Araneus ventricosus</name>
    <name type="common">Orbweaver spider</name>
    <name type="synonym">Epeira ventricosa</name>
    <dbReference type="NCBI Taxonomy" id="182803"/>
    <lineage>
        <taxon>Eukaryota</taxon>
        <taxon>Metazoa</taxon>
        <taxon>Ecdysozoa</taxon>
        <taxon>Arthropoda</taxon>
        <taxon>Chelicerata</taxon>
        <taxon>Arachnida</taxon>
        <taxon>Araneae</taxon>
        <taxon>Araneomorphae</taxon>
        <taxon>Entelegynae</taxon>
        <taxon>Araneoidea</taxon>
        <taxon>Araneidae</taxon>
        <taxon>Araneus</taxon>
    </lineage>
</organism>
<feature type="compositionally biased region" description="Basic and acidic residues" evidence="1">
    <location>
        <begin position="35"/>
        <end position="49"/>
    </location>
</feature>
<evidence type="ECO:0000313" key="4">
    <source>
        <dbReference type="Proteomes" id="UP000499080"/>
    </source>
</evidence>
<dbReference type="InterPro" id="IPR055469">
    <property type="entry name" value="DUF7041"/>
</dbReference>